<proteinExistence type="predicted"/>
<accession>A0A1W1D0Z8</accession>
<sequence length="105" mass="11772">MIVIESVIQTNALGRWYIELSNMMKEDSEENAKLLCTDIHDYAKKVAIMGEEYNGEIEVAWSSGEGVSVEQINEVRQQIMAYEAEVEAQNQEATHQADGTANFSV</sequence>
<name>A0A1W1D0Z8_9ZZZZ</name>
<reference evidence="1" key="1">
    <citation type="submission" date="2016-10" db="EMBL/GenBank/DDBJ databases">
        <authorList>
            <person name="de Groot N.N."/>
        </authorList>
    </citation>
    <scope>NUCLEOTIDE SEQUENCE</scope>
</reference>
<dbReference type="AlphaFoldDB" id="A0A1W1D0Z8"/>
<dbReference type="EMBL" id="FPHM01000287">
    <property type="protein sequence ID" value="SFV71645.1"/>
    <property type="molecule type" value="Genomic_DNA"/>
</dbReference>
<organism evidence="1">
    <name type="scientific">hydrothermal vent metagenome</name>
    <dbReference type="NCBI Taxonomy" id="652676"/>
    <lineage>
        <taxon>unclassified sequences</taxon>
        <taxon>metagenomes</taxon>
        <taxon>ecological metagenomes</taxon>
    </lineage>
</organism>
<gene>
    <name evidence="1" type="ORF">MNB_SV-13-869</name>
</gene>
<protein>
    <submittedName>
        <fullName evidence="1">Uncharacterized protein</fullName>
    </submittedName>
</protein>
<evidence type="ECO:0000313" key="1">
    <source>
        <dbReference type="EMBL" id="SFV71645.1"/>
    </source>
</evidence>